<dbReference type="AlphaFoldDB" id="A0A553RMX1"/>
<name>A0A553RMX1_9TELE</name>
<accession>A0A553RMX1</accession>
<dbReference type="Proteomes" id="UP000316079">
    <property type="component" value="Unassembled WGS sequence"/>
</dbReference>
<proteinExistence type="predicted"/>
<evidence type="ECO:0000313" key="1">
    <source>
        <dbReference type="EMBL" id="TRZ03515.1"/>
    </source>
</evidence>
<comment type="caution">
    <text evidence="1">The sequence shown here is derived from an EMBL/GenBank/DDBJ whole genome shotgun (WGS) entry which is preliminary data.</text>
</comment>
<protein>
    <submittedName>
        <fullName evidence="1">Uncharacterized protein</fullName>
    </submittedName>
</protein>
<reference evidence="1 2" key="1">
    <citation type="journal article" date="2019" name="Sci. Data">
        <title>Hybrid genome assembly and annotation of Danionella translucida.</title>
        <authorList>
            <person name="Kadobianskyi M."/>
            <person name="Schulze L."/>
            <person name="Schuelke M."/>
            <person name="Judkewitz B."/>
        </authorList>
    </citation>
    <scope>NUCLEOTIDE SEQUENCE [LARGE SCALE GENOMIC DNA]</scope>
    <source>
        <strain evidence="1 2">Bolton</strain>
    </source>
</reference>
<organism evidence="1 2">
    <name type="scientific">Danionella cerebrum</name>
    <dbReference type="NCBI Taxonomy" id="2873325"/>
    <lineage>
        <taxon>Eukaryota</taxon>
        <taxon>Metazoa</taxon>
        <taxon>Chordata</taxon>
        <taxon>Craniata</taxon>
        <taxon>Vertebrata</taxon>
        <taxon>Euteleostomi</taxon>
        <taxon>Actinopterygii</taxon>
        <taxon>Neopterygii</taxon>
        <taxon>Teleostei</taxon>
        <taxon>Ostariophysi</taxon>
        <taxon>Cypriniformes</taxon>
        <taxon>Danionidae</taxon>
        <taxon>Danioninae</taxon>
        <taxon>Danionella</taxon>
    </lineage>
</organism>
<keyword evidence="2" id="KW-1185">Reference proteome</keyword>
<gene>
    <name evidence="1" type="ORF">DNTS_030870</name>
</gene>
<dbReference type="EMBL" id="SRMA01006822">
    <property type="protein sequence ID" value="TRZ03515.1"/>
    <property type="molecule type" value="Genomic_DNA"/>
</dbReference>
<evidence type="ECO:0000313" key="2">
    <source>
        <dbReference type="Proteomes" id="UP000316079"/>
    </source>
</evidence>
<sequence length="84" mass="9436">MAAVGIHEAEETKRNVAHDVALLTGLRNSSADGEQHVRADRTLRYRADPCFHPTRASKLICTGQQAHIPIRLQQDVHRNILDMI</sequence>